<keyword evidence="4" id="KW-0413">Isomerase</keyword>
<proteinExistence type="predicted"/>
<dbReference type="Proteomes" id="UP001302806">
    <property type="component" value="Chromosome"/>
</dbReference>
<name>A0ABY9XVB8_9FLAO</name>
<dbReference type="InterPro" id="IPR027304">
    <property type="entry name" value="Trigger_fact/SurA_dom_sf"/>
</dbReference>
<dbReference type="PANTHER" id="PTHR47637:SF1">
    <property type="entry name" value="CHAPERONE SURA"/>
    <property type="match status" value="1"/>
</dbReference>
<reference evidence="6 7" key="1">
    <citation type="submission" date="2023-09" db="EMBL/GenBank/DDBJ databases">
        <title>Thalassobella suaedae gen. nov., sp. nov., a marine bacterium of the family Flavobacteriaceae isolated from a halophyte Suaeda japonica.</title>
        <authorList>
            <person name="Lee S.Y."/>
            <person name="Hwang C.Y."/>
        </authorList>
    </citation>
    <scope>NUCLEOTIDE SEQUENCE [LARGE SCALE GENOMIC DNA]</scope>
    <source>
        <strain evidence="5 7">HL-DH10</strain>
        <strain evidence="4 6">HL-DH14</strain>
    </source>
</reference>
<sequence length="503" mass="57796">MLLKINNLKFTINLKNLLLLSISLLVVNAMSAQEVIKEANEIKADTLNVVNEKPVDSLSSVVNTKIVDSIRTFRALKVDGVAAVVGDYIVLESDVDKAYLQLEAQKVDISEIPRCQLFGKLLEDKLYAHHAIQDSLPVSDAEIRQNVDYQIQQFLQQVNGSMERLLKVYNKEDEKSLRDEMFEVNKGNYLAQKMQAKIVEEVEVTPEEVRAFFNKIPKDERPRFGTELKVAQIVAEPKVSAEEKQKVIDRLKGFKKDVDENGASFRSKVVLYGEDPGLKQSGYHYVLDRKKPKMVKEFRQVAFSLQEGEVSDPFETEYGFHIIHLEKIMGQQYVVSHVLMMPKVSIEAENEARERLSKIRERIVNGDISFADAAKEASDEKETRGDGGQLINPQTQDYNFELTKMEPELYSQIQNLKDGEVSLVQAEQDRTGNKKFKILTVTDRIDDHEADYARDYLKIKDLALEEKRIKTIEEWQKEKILDTYIKISGEYRNCEFSSNWLKK</sequence>
<dbReference type="Gene3D" id="1.10.4030.10">
    <property type="entry name" value="Porin chaperone SurA, peptide-binding domain"/>
    <property type="match status" value="1"/>
</dbReference>
<dbReference type="RefSeq" id="WP_415861808.1">
    <property type="nucleotide sequence ID" value="NZ_CP134536.1"/>
</dbReference>
<dbReference type="InterPro" id="IPR050280">
    <property type="entry name" value="OMP_Chaperone_SurA"/>
</dbReference>
<feature type="chain" id="PRO_5045034362" evidence="2">
    <location>
        <begin position="33"/>
        <end position="503"/>
    </location>
</feature>
<evidence type="ECO:0000259" key="3">
    <source>
        <dbReference type="Pfam" id="PF00639"/>
    </source>
</evidence>
<dbReference type="InterPro" id="IPR046357">
    <property type="entry name" value="PPIase_dom_sf"/>
</dbReference>
<dbReference type="GO" id="GO:0003755">
    <property type="term" value="F:peptidyl-prolyl cis-trans isomerase activity"/>
    <property type="evidence" value="ECO:0007669"/>
    <property type="project" value="UniProtKB-EC"/>
</dbReference>
<dbReference type="Pfam" id="PF00639">
    <property type="entry name" value="Rotamase"/>
    <property type="match status" value="2"/>
</dbReference>
<feature type="domain" description="PpiC" evidence="3">
    <location>
        <begin position="337"/>
        <end position="422"/>
    </location>
</feature>
<dbReference type="EMBL" id="CP134537">
    <property type="protein sequence ID" value="WNH09813.1"/>
    <property type="molecule type" value="Genomic_DNA"/>
</dbReference>
<keyword evidence="1 2" id="KW-0732">Signal</keyword>
<accession>A0ABY9XVB8</accession>
<evidence type="ECO:0000313" key="4">
    <source>
        <dbReference type="EMBL" id="WNH09813.1"/>
    </source>
</evidence>
<dbReference type="SUPFAM" id="SSF54534">
    <property type="entry name" value="FKBP-like"/>
    <property type="match status" value="2"/>
</dbReference>
<dbReference type="EMBL" id="CP134536">
    <property type="protein sequence ID" value="WNH11828.1"/>
    <property type="molecule type" value="Genomic_DNA"/>
</dbReference>
<dbReference type="InterPro" id="IPR000297">
    <property type="entry name" value="PPIase_PpiC"/>
</dbReference>
<evidence type="ECO:0000313" key="7">
    <source>
        <dbReference type="Proteomes" id="UP001303407"/>
    </source>
</evidence>
<organism evidence="4 6">
    <name type="scientific">Thalassobellus suaedae</name>
    <dbReference type="NCBI Taxonomy" id="3074124"/>
    <lineage>
        <taxon>Bacteria</taxon>
        <taxon>Pseudomonadati</taxon>
        <taxon>Bacteroidota</taxon>
        <taxon>Flavobacteriia</taxon>
        <taxon>Flavobacteriales</taxon>
        <taxon>Flavobacteriaceae</taxon>
        <taxon>Thalassobellus</taxon>
    </lineage>
</organism>
<feature type="domain" description="PpiC" evidence="3">
    <location>
        <begin position="236"/>
        <end position="326"/>
    </location>
</feature>
<evidence type="ECO:0000313" key="6">
    <source>
        <dbReference type="Proteomes" id="UP001302806"/>
    </source>
</evidence>
<gene>
    <name evidence="5" type="ORF">RHP49_13075</name>
    <name evidence="4" type="ORF">RHP51_03630</name>
</gene>
<evidence type="ECO:0000313" key="5">
    <source>
        <dbReference type="EMBL" id="WNH11828.1"/>
    </source>
</evidence>
<dbReference type="Gene3D" id="3.10.50.40">
    <property type="match status" value="2"/>
</dbReference>
<dbReference type="PANTHER" id="PTHR47637">
    <property type="entry name" value="CHAPERONE SURA"/>
    <property type="match status" value="1"/>
</dbReference>
<dbReference type="Proteomes" id="UP001303407">
    <property type="component" value="Chromosome"/>
</dbReference>
<evidence type="ECO:0000256" key="2">
    <source>
        <dbReference type="SAM" id="SignalP"/>
    </source>
</evidence>
<keyword evidence="7" id="KW-1185">Reference proteome</keyword>
<feature type="signal peptide" evidence="2">
    <location>
        <begin position="1"/>
        <end position="32"/>
    </location>
</feature>
<dbReference type="SUPFAM" id="SSF109998">
    <property type="entry name" value="Triger factor/SurA peptide-binding domain-like"/>
    <property type="match status" value="1"/>
</dbReference>
<protein>
    <submittedName>
        <fullName evidence="4">Peptidylprolyl isomerase</fullName>
        <ecNumber evidence="4">5.2.1.8</ecNumber>
    </submittedName>
</protein>
<evidence type="ECO:0000256" key="1">
    <source>
        <dbReference type="ARBA" id="ARBA00022729"/>
    </source>
</evidence>
<dbReference type="EC" id="5.2.1.8" evidence="4"/>